<dbReference type="GO" id="GO:0043107">
    <property type="term" value="P:type IV pilus-dependent motility"/>
    <property type="evidence" value="ECO:0007669"/>
    <property type="project" value="InterPro"/>
</dbReference>
<keyword evidence="2" id="KW-0472">Membrane</keyword>
<dbReference type="GeneID" id="97539950"/>
<evidence type="ECO:0000313" key="3">
    <source>
        <dbReference type="EMBL" id="CCO48950.1"/>
    </source>
</evidence>
<protein>
    <submittedName>
        <fullName evidence="3">MSHA biogenesis protein MshJ</fullName>
    </submittedName>
</protein>
<sequence length="214" mass="23975">MALLQDMSEKFSALSGREKWLITAGGWVAIFFIILTVFLEPAFKTQASQTSQYQSLNQGISNTSNQIAKVSGQLKSDPNREVDAKLQQLQRRSDELSSQLDAVVESLVTPSQMAELLERVLLSSKGLKLENLQSLPAEPIMAGSDSQAVGYYIHPVKIEITGKYFDIKNYLVELESMPTTYFWRSYQYEVEEYPTARLVLVVYTLGTGQEFIGG</sequence>
<comment type="caution">
    <text evidence="3">The sequence shown here is derived from an EMBL/GenBank/DDBJ whole genome shotgun (WGS) entry which is preliminary data.</text>
</comment>
<accession>A0AAV2VW61</accession>
<dbReference type="RefSeq" id="WP_022613261.1">
    <property type="nucleotide sequence ID" value="NZ_LK391965.1"/>
</dbReference>
<evidence type="ECO:0000313" key="4">
    <source>
        <dbReference type="Proteomes" id="UP000018211"/>
    </source>
</evidence>
<proteinExistence type="predicted"/>
<name>A0AAV2VW61_9VIBR</name>
<evidence type="ECO:0000256" key="1">
    <source>
        <dbReference type="SAM" id="Coils"/>
    </source>
</evidence>
<dbReference type="AlphaFoldDB" id="A0AAV2VW61"/>
<organism evidence="3 4">
    <name type="scientific">Vibrio nigripulchritudo SOn1</name>
    <dbReference type="NCBI Taxonomy" id="1238450"/>
    <lineage>
        <taxon>Bacteria</taxon>
        <taxon>Pseudomonadati</taxon>
        <taxon>Pseudomonadota</taxon>
        <taxon>Gammaproteobacteria</taxon>
        <taxon>Vibrionales</taxon>
        <taxon>Vibrionaceae</taxon>
        <taxon>Vibrio</taxon>
    </lineage>
</organism>
<dbReference type="Proteomes" id="UP000018211">
    <property type="component" value="Unassembled WGS sequence"/>
</dbReference>
<keyword evidence="2" id="KW-0812">Transmembrane</keyword>
<evidence type="ECO:0000256" key="2">
    <source>
        <dbReference type="SAM" id="Phobius"/>
    </source>
</evidence>
<keyword evidence="2" id="KW-1133">Transmembrane helix</keyword>
<dbReference type="Pfam" id="PF04350">
    <property type="entry name" value="PilO"/>
    <property type="match status" value="1"/>
</dbReference>
<gene>
    <name evidence="3" type="ORF">VIBNISOn1_730010</name>
</gene>
<keyword evidence="1" id="KW-0175">Coiled coil</keyword>
<reference evidence="3 4" key="1">
    <citation type="journal article" date="2013" name="ISME J.">
        <title>Comparative genomics of pathogenic lineages of Vibrio nigripulchritudo identifies virulence-associated traits.</title>
        <authorList>
            <person name="Goudenege D."/>
            <person name="Labreuche Y."/>
            <person name="Krin E."/>
            <person name="Ansquer D."/>
            <person name="Mangenot S."/>
            <person name="Calteau A."/>
            <person name="Medigue C."/>
            <person name="Mazel D."/>
            <person name="Polz M.F."/>
            <person name="Le Roux F."/>
        </authorList>
    </citation>
    <scope>NUCLEOTIDE SEQUENCE [LARGE SCALE GENOMIC DNA]</scope>
    <source>
        <strain evidence="3 4">SOn1</strain>
    </source>
</reference>
<feature type="coiled-coil region" evidence="1">
    <location>
        <begin position="79"/>
        <end position="106"/>
    </location>
</feature>
<dbReference type="InterPro" id="IPR007445">
    <property type="entry name" value="PilO"/>
</dbReference>
<feature type="transmembrane region" description="Helical" evidence="2">
    <location>
        <begin position="20"/>
        <end position="39"/>
    </location>
</feature>
<dbReference type="EMBL" id="CAOF01000168">
    <property type="protein sequence ID" value="CCO48950.1"/>
    <property type="molecule type" value="Genomic_DNA"/>
</dbReference>
<dbReference type="GO" id="GO:0043683">
    <property type="term" value="P:type IV pilus assembly"/>
    <property type="evidence" value="ECO:0007669"/>
    <property type="project" value="InterPro"/>
</dbReference>